<dbReference type="GO" id="GO:0005789">
    <property type="term" value="C:endoplasmic reticulum membrane"/>
    <property type="evidence" value="ECO:0007669"/>
    <property type="project" value="TreeGrafter"/>
</dbReference>
<dbReference type="InterPro" id="IPR013248">
    <property type="entry name" value="Psh3/Shr3"/>
</dbReference>
<gene>
    <name evidence="2" type="ORF">DB88DRAFT_500568</name>
</gene>
<dbReference type="EMBL" id="JAODAN010000011">
    <property type="protein sequence ID" value="KAK1921383.1"/>
    <property type="molecule type" value="Genomic_DNA"/>
</dbReference>
<dbReference type="PANTHER" id="PTHR28228">
    <property type="entry name" value="SECRETORY COMPONENT PROTEIN SHR3"/>
    <property type="match status" value="1"/>
</dbReference>
<dbReference type="Proteomes" id="UP001182556">
    <property type="component" value="Unassembled WGS sequence"/>
</dbReference>
<dbReference type="AlphaFoldDB" id="A0AAD9CVJ7"/>
<feature type="transmembrane region" description="Helical" evidence="1">
    <location>
        <begin position="12"/>
        <end position="34"/>
    </location>
</feature>
<dbReference type="GO" id="GO:0051082">
    <property type="term" value="F:unfolded protein binding"/>
    <property type="evidence" value="ECO:0007669"/>
    <property type="project" value="TreeGrafter"/>
</dbReference>
<keyword evidence="1" id="KW-1133">Transmembrane helix</keyword>
<feature type="transmembrane region" description="Helical" evidence="1">
    <location>
        <begin position="54"/>
        <end position="72"/>
    </location>
</feature>
<dbReference type="GO" id="GO:0006888">
    <property type="term" value="P:endoplasmic reticulum to Golgi vesicle-mediated transport"/>
    <property type="evidence" value="ECO:0007669"/>
    <property type="project" value="TreeGrafter"/>
</dbReference>
<proteinExistence type="predicted"/>
<dbReference type="PANTHER" id="PTHR28228:SF1">
    <property type="entry name" value="SECRETORY COMPONENT PROTEIN SHR3"/>
    <property type="match status" value="1"/>
</dbReference>
<sequence length="200" mass="21672">MGFSRSIVVGSSAFMLGMVFVCQVIDIPLLYMPVTDEAIANAYKFYGMWYEAPGAVKVLFHVALMLPVVALVAKLHRWTESAMFFDGSSLALQVATIVLYLTVHIPSLRTFLPDSQTTTSFSILPPPPPRAVEPTESEKIEAVRVLAAGNTLVGLLTLGVIGMQLGQEYARRQEEKEQREIDARAGVAAAAAGAESKKTI</sequence>
<organism evidence="2 3">
    <name type="scientific">Papiliotrema laurentii</name>
    <name type="common">Cryptococcus laurentii</name>
    <dbReference type="NCBI Taxonomy" id="5418"/>
    <lineage>
        <taxon>Eukaryota</taxon>
        <taxon>Fungi</taxon>
        <taxon>Dikarya</taxon>
        <taxon>Basidiomycota</taxon>
        <taxon>Agaricomycotina</taxon>
        <taxon>Tremellomycetes</taxon>
        <taxon>Tremellales</taxon>
        <taxon>Rhynchogastremaceae</taxon>
        <taxon>Papiliotrema</taxon>
    </lineage>
</organism>
<evidence type="ECO:0000313" key="3">
    <source>
        <dbReference type="Proteomes" id="UP001182556"/>
    </source>
</evidence>
<comment type="caution">
    <text evidence="2">The sequence shown here is derived from an EMBL/GenBank/DDBJ whole genome shotgun (WGS) entry which is preliminary data.</text>
</comment>
<dbReference type="Pfam" id="PF08229">
    <property type="entry name" value="SHR3_chaperone"/>
    <property type="match status" value="1"/>
</dbReference>
<dbReference type="PIRSF" id="PIRSF029187">
    <property type="entry name" value="Shr3_AAP_chap"/>
    <property type="match status" value="1"/>
</dbReference>
<reference evidence="2" key="1">
    <citation type="submission" date="2023-02" db="EMBL/GenBank/DDBJ databases">
        <title>Identification and recombinant expression of a fungal hydrolase from Papiliotrema laurentii that hydrolyzes apple cutin and clears colloidal polyester polyurethane.</title>
        <authorList>
            <consortium name="DOE Joint Genome Institute"/>
            <person name="Roman V.A."/>
            <person name="Bojanowski C."/>
            <person name="Crable B.R."/>
            <person name="Wagner D.N."/>
            <person name="Hung C.S."/>
            <person name="Nadeau L.J."/>
            <person name="Schratz L."/>
            <person name="Haridas S."/>
            <person name="Pangilinan J."/>
            <person name="Lipzen A."/>
            <person name="Na H."/>
            <person name="Yan M."/>
            <person name="Ng V."/>
            <person name="Grigoriev I.V."/>
            <person name="Spatafora J.W."/>
            <person name="Barlow D."/>
            <person name="Biffinger J."/>
            <person name="Kelley-Loughnane N."/>
            <person name="Varaljay V.A."/>
            <person name="Crookes-Goodson W.J."/>
        </authorList>
    </citation>
    <scope>NUCLEOTIDE SEQUENCE</scope>
    <source>
        <strain evidence="2">5307AH</strain>
    </source>
</reference>
<keyword evidence="1" id="KW-0812">Transmembrane</keyword>
<feature type="transmembrane region" description="Helical" evidence="1">
    <location>
        <begin position="145"/>
        <end position="166"/>
    </location>
</feature>
<evidence type="ECO:0000256" key="1">
    <source>
        <dbReference type="SAM" id="Phobius"/>
    </source>
</evidence>
<feature type="transmembrane region" description="Helical" evidence="1">
    <location>
        <begin position="84"/>
        <end position="103"/>
    </location>
</feature>
<keyword evidence="3" id="KW-1185">Reference proteome</keyword>
<protein>
    <submittedName>
        <fullName evidence="2">Shr3 amino acid permease chaperone</fullName>
    </submittedName>
</protein>
<keyword evidence="1" id="KW-0472">Membrane</keyword>
<accession>A0AAD9CVJ7</accession>
<evidence type="ECO:0000313" key="2">
    <source>
        <dbReference type="EMBL" id="KAK1921383.1"/>
    </source>
</evidence>
<name>A0AAD9CVJ7_PAPLA</name>
<dbReference type="SMART" id="SM00786">
    <property type="entry name" value="SHR3_chaperone"/>
    <property type="match status" value="1"/>
</dbReference>